<evidence type="ECO:0000313" key="3">
    <source>
        <dbReference type="EMBL" id="KPL05765.1"/>
    </source>
</evidence>
<protein>
    <recommendedName>
        <fullName evidence="2">DprA winged helix domain-containing protein</fullName>
    </recommendedName>
</protein>
<dbReference type="Pfam" id="PF17782">
    <property type="entry name" value="WHD_DprA"/>
    <property type="match status" value="1"/>
</dbReference>
<organism evidence="3 4">
    <name type="scientific">candidate division TA06 bacterium SM1_40</name>
    <dbReference type="NCBI Taxonomy" id="1703773"/>
    <lineage>
        <taxon>Bacteria</taxon>
        <taxon>Bacteria division TA06</taxon>
    </lineage>
</organism>
<dbReference type="InterPro" id="IPR041614">
    <property type="entry name" value="DprA_WH"/>
</dbReference>
<proteinExistence type="predicted"/>
<dbReference type="Gene3D" id="1.10.10.10">
    <property type="entry name" value="Winged helix-like DNA-binding domain superfamily/Winged helix DNA-binding domain"/>
    <property type="match status" value="1"/>
</dbReference>
<dbReference type="EMBL" id="LJVA01000192">
    <property type="protein sequence ID" value="KPL05765.1"/>
    <property type="molecule type" value="Genomic_DNA"/>
</dbReference>
<feature type="domain" description="DprA winged helix" evidence="2">
    <location>
        <begin position="53"/>
        <end position="108"/>
    </location>
</feature>
<dbReference type="AlphaFoldDB" id="A0A0S8JAA9"/>
<evidence type="ECO:0000313" key="4">
    <source>
        <dbReference type="Proteomes" id="UP000051035"/>
    </source>
</evidence>
<comment type="caution">
    <text evidence="3">The sequence shown here is derived from an EMBL/GenBank/DDBJ whole genome shotgun (WGS) entry which is preliminary data.</text>
</comment>
<name>A0A0S8JAA9_UNCT6</name>
<gene>
    <name evidence="3" type="ORF">AMJ71_11095</name>
</gene>
<feature type="region of interest" description="Disordered" evidence="1">
    <location>
        <begin position="1"/>
        <end position="55"/>
    </location>
</feature>
<accession>A0A0S8JAA9</accession>
<evidence type="ECO:0000259" key="2">
    <source>
        <dbReference type="Pfam" id="PF17782"/>
    </source>
</evidence>
<dbReference type="Proteomes" id="UP000051035">
    <property type="component" value="Unassembled WGS sequence"/>
</dbReference>
<sequence>MGASAIVGAEGERAGAGSDSVRMDSDAVGTDSEPACAGSEPVGMGSGPGGTGSEPVLTEVEMRLLEQLSSTPKHIDSIVRETSVSVSEALTYLLALEMRGMVRQIAGKSFVRAM</sequence>
<evidence type="ECO:0000256" key="1">
    <source>
        <dbReference type="SAM" id="MobiDB-lite"/>
    </source>
</evidence>
<dbReference type="InterPro" id="IPR036388">
    <property type="entry name" value="WH-like_DNA-bd_sf"/>
</dbReference>
<reference evidence="3 4" key="1">
    <citation type="journal article" date="2015" name="Microbiome">
        <title>Genomic resolution of linkages in carbon, nitrogen, and sulfur cycling among widespread estuary sediment bacteria.</title>
        <authorList>
            <person name="Baker B.J."/>
            <person name="Lazar C.S."/>
            <person name="Teske A.P."/>
            <person name="Dick G.J."/>
        </authorList>
    </citation>
    <scope>NUCLEOTIDE SEQUENCE [LARGE SCALE GENOMIC DNA]</scope>
    <source>
        <strain evidence="3">SM1_40</strain>
    </source>
</reference>